<dbReference type="PANTHER" id="PTHR14464">
    <property type="entry name" value="EXONUCLEASE V"/>
    <property type="match status" value="1"/>
</dbReference>
<sequence length="429" mass="48758">MAGTFSKIPIEIVSSDEMASIDAALATAACSSVTPATCSSVTPAAAAVPVIHSPTSATRIRRISTSTQSVPAQAKRSLFTHSEPAIEDIGSFVSNRKKKSRADDTLLHRFRSKRGLFVTDITKTEWCEKQMEFSLFSEEWKNYEAKPDTAFVYGGGRRNSNPMKAGIDRHVQLEREVLEQVEVNVKSCEDYMALKLVNFINGVNQLLSDGLTRELPIISFDFAHGIWIVGKIDEIRMPKLKNDHNPVLVETKTRYRDTVPAEPQKRNGMIQLMCYKYLWDNLVAHANHDFPSKQLFDYFELNPRRTLCKDLQKACVDSGISALTLDDVVVCYQNMCKMLPPSNDQLVLRYESQRDQSLLEEEKFVYDDGWIKDEISVCLEFWLGWREASCVDEEEEWKCRFCDFVSECPAYTDDDSESTETHSEDDSSE</sequence>
<evidence type="ECO:0000313" key="3">
    <source>
        <dbReference type="Proteomes" id="UP000087171"/>
    </source>
</evidence>
<evidence type="ECO:0000313" key="4">
    <source>
        <dbReference type="RefSeq" id="XP_004496985.1"/>
    </source>
</evidence>
<protein>
    <submittedName>
        <fullName evidence="4">Exonuclease V, chloroplastic-like</fullName>
    </submittedName>
</protein>
<feature type="compositionally biased region" description="Basic and acidic residues" evidence="2">
    <location>
        <begin position="419"/>
        <end position="429"/>
    </location>
</feature>
<dbReference type="Proteomes" id="UP000087171">
    <property type="component" value="Chromosome Ca4"/>
</dbReference>
<dbReference type="GeneID" id="101494896"/>
<dbReference type="RefSeq" id="XP_004496985.1">
    <property type="nucleotide sequence ID" value="XM_004496928.3"/>
</dbReference>
<dbReference type="OrthoDB" id="354769at2759"/>
<name>A0A1S2Y1E6_CICAR</name>
<proteinExistence type="inferred from homology"/>
<dbReference type="Gene3D" id="3.90.320.10">
    <property type="match status" value="1"/>
</dbReference>
<evidence type="ECO:0000256" key="1">
    <source>
        <dbReference type="ARBA" id="ARBA00009797"/>
    </source>
</evidence>
<evidence type="ECO:0000256" key="2">
    <source>
        <dbReference type="SAM" id="MobiDB-lite"/>
    </source>
</evidence>
<dbReference type="InterPro" id="IPR019190">
    <property type="entry name" value="EXOV"/>
</dbReference>
<dbReference type="PaxDb" id="3827-XP_004496985.1"/>
<organism evidence="3 4">
    <name type="scientific">Cicer arietinum</name>
    <name type="common">Chickpea</name>
    <name type="synonym">Garbanzo</name>
    <dbReference type="NCBI Taxonomy" id="3827"/>
    <lineage>
        <taxon>Eukaryota</taxon>
        <taxon>Viridiplantae</taxon>
        <taxon>Streptophyta</taxon>
        <taxon>Embryophyta</taxon>
        <taxon>Tracheophyta</taxon>
        <taxon>Spermatophyta</taxon>
        <taxon>Magnoliopsida</taxon>
        <taxon>eudicotyledons</taxon>
        <taxon>Gunneridae</taxon>
        <taxon>Pentapetalae</taxon>
        <taxon>rosids</taxon>
        <taxon>fabids</taxon>
        <taxon>Fabales</taxon>
        <taxon>Fabaceae</taxon>
        <taxon>Papilionoideae</taxon>
        <taxon>50 kb inversion clade</taxon>
        <taxon>NPAAA clade</taxon>
        <taxon>Hologalegina</taxon>
        <taxon>IRL clade</taxon>
        <taxon>Cicereae</taxon>
        <taxon>Cicer</taxon>
    </lineage>
</organism>
<dbReference type="AlphaFoldDB" id="A0A1S2Y1E6"/>
<dbReference type="GO" id="GO:0036297">
    <property type="term" value="P:interstrand cross-link repair"/>
    <property type="evidence" value="ECO:0007669"/>
    <property type="project" value="TreeGrafter"/>
</dbReference>
<dbReference type="InterPro" id="IPR011604">
    <property type="entry name" value="PDDEXK-like_dom_sf"/>
</dbReference>
<dbReference type="GO" id="GO:0045145">
    <property type="term" value="F:single-stranded DNA 5'-3' DNA exonuclease activity"/>
    <property type="evidence" value="ECO:0007669"/>
    <property type="project" value="InterPro"/>
</dbReference>
<dbReference type="eggNOG" id="KOG4760">
    <property type="taxonomic scope" value="Eukaryota"/>
</dbReference>
<reference evidence="3" key="1">
    <citation type="journal article" date="2013" name="Nat. Biotechnol.">
        <title>Draft genome sequence of chickpea (Cicer arietinum) provides a resource for trait improvement.</title>
        <authorList>
            <person name="Varshney R.K."/>
            <person name="Song C."/>
            <person name="Saxena R.K."/>
            <person name="Azam S."/>
            <person name="Yu S."/>
            <person name="Sharpe A.G."/>
            <person name="Cannon S."/>
            <person name="Baek J."/>
            <person name="Rosen B.D."/>
            <person name="Tar'an B."/>
            <person name="Millan T."/>
            <person name="Zhang X."/>
            <person name="Ramsay L.D."/>
            <person name="Iwata A."/>
            <person name="Wang Y."/>
            <person name="Nelson W."/>
            <person name="Farmer A.D."/>
            <person name="Gaur P.M."/>
            <person name="Soderlund C."/>
            <person name="Penmetsa R.V."/>
            <person name="Xu C."/>
            <person name="Bharti A.K."/>
            <person name="He W."/>
            <person name="Winter P."/>
            <person name="Zhao S."/>
            <person name="Hane J.K."/>
            <person name="Carrasquilla-Garcia N."/>
            <person name="Condie J.A."/>
            <person name="Upadhyaya H.D."/>
            <person name="Luo M.C."/>
            <person name="Thudi M."/>
            <person name="Gowda C.L."/>
            <person name="Singh N.P."/>
            <person name="Lichtenzveig J."/>
            <person name="Gali K.K."/>
            <person name="Rubio J."/>
            <person name="Nadarajan N."/>
            <person name="Dolezel J."/>
            <person name="Bansal K.C."/>
            <person name="Xu X."/>
            <person name="Edwards D."/>
            <person name="Zhang G."/>
            <person name="Kahl G."/>
            <person name="Gil J."/>
            <person name="Singh K.B."/>
            <person name="Datta S.K."/>
            <person name="Jackson S.A."/>
            <person name="Wang J."/>
            <person name="Cook D.R."/>
        </authorList>
    </citation>
    <scope>NUCLEOTIDE SEQUENCE [LARGE SCALE GENOMIC DNA]</scope>
    <source>
        <strain evidence="3">cv. CDC Frontier</strain>
    </source>
</reference>
<dbReference type="GO" id="GO:0005634">
    <property type="term" value="C:nucleus"/>
    <property type="evidence" value="ECO:0007669"/>
    <property type="project" value="TreeGrafter"/>
</dbReference>
<reference evidence="4" key="2">
    <citation type="submission" date="2025-08" db="UniProtKB">
        <authorList>
            <consortium name="RefSeq"/>
        </authorList>
    </citation>
    <scope>IDENTIFICATION</scope>
    <source>
        <tissue evidence="4">Etiolated seedlings</tissue>
    </source>
</reference>
<dbReference type="KEGG" id="cam:101494896"/>
<feature type="region of interest" description="Disordered" evidence="2">
    <location>
        <begin position="410"/>
        <end position="429"/>
    </location>
</feature>
<keyword evidence="3" id="KW-1185">Reference proteome</keyword>
<comment type="similarity">
    <text evidence="1">Belongs to the EXO5 family.</text>
</comment>
<accession>A0A1S2Y1E6</accession>
<gene>
    <name evidence="4" type="primary">LOC101494896</name>
</gene>
<dbReference type="PANTHER" id="PTHR14464:SF4">
    <property type="entry name" value="EXONUCLEASE V"/>
    <property type="match status" value="1"/>
</dbReference>
<dbReference type="Pfam" id="PF09810">
    <property type="entry name" value="Exo5"/>
    <property type="match status" value="3"/>
</dbReference>